<keyword evidence="1" id="KW-0812">Transmembrane</keyword>
<dbReference type="AlphaFoldDB" id="C9ZRW7"/>
<reference evidence="3" key="1">
    <citation type="journal article" date="2010" name="PLoS Negl. Trop. Dis.">
        <title>The genome sequence of Trypanosoma brucei gambiense, causative agent of chronic human african trypanosomiasis.</title>
        <authorList>
            <person name="Jackson A.P."/>
            <person name="Sanders M."/>
            <person name="Berry A."/>
            <person name="McQuillan J."/>
            <person name="Aslett M.A."/>
            <person name="Quail M.A."/>
            <person name="Chukualim B."/>
            <person name="Capewell P."/>
            <person name="MacLeod A."/>
            <person name="Melville S.E."/>
            <person name="Gibson W."/>
            <person name="Barry J.D."/>
            <person name="Berriman M."/>
            <person name="Hertz-Fowler C."/>
        </authorList>
    </citation>
    <scope>NUCLEOTIDE SEQUENCE [LARGE SCALE GENOMIC DNA]</scope>
    <source>
        <strain evidence="3">MHOM/CI/86/DAL972</strain>
    </source>
</reference>
<protein>
    <submittedName>
        <fullName evidence="2">Uncharacterized protein</fullName>
    </submittedName>
</protein>
<dbReference type="KEGG" id="tbg:TbgDal_VII800"/>
<dbReference type="EMBL" id="FN554970">
    <property type="protein sequence ID" value="CBH12103.1"/>
    <property type="molecule type" value="Genomic_DNA"/>
</dbReference>
<gene>
    <name evidence="2" type="ORF">TbgDal_VII800</name>
</gene>
<sequence length="111" mass="12673">MRIVMGPSHFFFYFPSLGYLYACFCRYMCGRRLNSGTYCIFFFWKLIVRVTFFSTLVVCIAQDFGTRNLTGFPFTCFQNGGGDACRLKGACLHLSFTCFVISHLVDSTSNN</sequence>
<evidence type="ECO:0000256" key="1">
    <source>
        <dbReference type="SAM" id="Phobius"/>
    </source>
</evidence>
<dbReference type="GeneID" id="23863119"/>
<evidence type="ECO:0000313" key="2">
    <source>
        <dbReference type="EMBL" id="CBH12103.1"/>
    </source>
</evidence>
<proteinExistence type="predicted"/>
<feature type="transmembrane region" description="Helical" evidence="1">
    <location>
        <begin position="12"/>
        <end position="29"/>
    </location>
</feature>
<name>C9ZRW7_TRYB9</name>
<organism evidence="2 3">
    <name type="scientific">Trypanosoma brucei gambiense (strain MHOM/CI/86/DAL972)</name>
    <dbReference type="NCBI Taxonomy" id="679716"/>
    <lineage>
        <taxon>Eukaryota</taxon>
        <taxon>Discoba</taxon>
        <taxon>Euglenozoa</taxon>
        <taxon>Kinetoplastea</taxon>
        <taxon>Metakinetoplastina</taxon>
        <taxon>Trypanosomatida</taxon>
        <taxon>Trypanosomatidae</taxon>
        <taxon>Trypanosoma</taxon>
    </lineage>
</organism>
<evidence type="ECO:0000313" key="3">
    <source>
        <dbReference type="Proteomes" id="UP000002316"/>
    </source>
</evidence>
<keyword evidence="1" id="KW-1133">Transmembrane helix</keyword>
<dbReference type="RefSeq" id="XP_011774386.1">
    <property type="nucleotide sequence ID" value="XM_011776084.1"/>
</dbReference>
<keyword evidence="1" id="KW-0472">Membrane</keyword>
<feature type="transmembrane region" description="Helical" evidence="1">
    <location>
        <begin position="41"/>
        <end position="64"/>
    </location>
</feature>
<accession>C9ZRW7</accession>
<dbReference type="Proteomes" id="UP000002316">
    <property type="component" value="Chromosome 7"/>
</dbReference>